<dbReference type="Proteomes" id="UP000887562">
    <property type="component" value="Unplaced"/>
</dbReference>
<feature type="compositionally biased region" description="Polar residues" evidence="5">
    <location>
        <begin position="906"/>
        <end position="920"/>
    </location>
</feature>
<keyword evidence="2 4" id="KW-0862">Zinc</keyword>
<proteinExistence type="predicted"/>
<name>A0A915EYW7_9CEST</name>
<feature type="region of interest" description="Disordered" evidence="5">
    <location>
        <begin position="447"/>
        <end position="470"/>
    </location>
</feature>
<organism evidence="7 8">
    <name type="scientific">Echinococcus canadensis</name>
    <dbReference type="NCBI Taxonomy" id="519352"/>
    <lineage>
        <taxon>Eukaryota</taxon>
        <taxon>Metazoa</taxon>
        <taxon>Spiralia</taxon>
        <taxon>Lophotrochozoa</taxon>
        <taxon>Platyhelminthes</taxon>
        <taxon>Cestoda</taxon>
        <taxon>Eucestoda</taxon>
        <taxon>Cyclophyllidea</taxon>
        <taxon>Taeniidae</taxon>
        <taxon>Echinococcus</taxon>
        <taxon>Echinococcus canadensis group</taxon>
    </lineage>
</organism>
<evidence type="ECO:0000256" key="5">
    <source>
        <dbReference type="SAM" id="MobiDB-lite"/>
    </source>
</evidence>
<feature type="domain" description="LIM zinc-binding" evidence="6">
    <location>
        <begin position="793"/>
        <end position="870"/>
    </location>
</feature>
<feature type="compositionally biased region" description="Pro residues" evidence="5">
    <location>
        <begin position="452"/>
        <end position="462"/>
    </location>
</feature>
<keyword evidence="3 4" id="KW-0440">LIM domain</keyword>
<feature type="compositionally biased region" description="Basic and acidic residues" evidence="5">
    <location>
        <begin position="207"/>
        <end position="219"/>
    </location>
</feature>
<evidence type="ECO:0000313" key="7">
    <source>
        <dbReference type="Proteomes" id="UP000887562"/>
    </source>
</evidence>
<feature type="compositionally biased region" description="Basic and acidic residues" evidence="5">
    <location>
        <begin position="874"/>
        <end position="894"/>
    </location>
</feature>
<feature type="compositionally biased region" description="Polar residues" evidence="5">
    <location>
        <begin position="255"/>
        <end position="265"/>
    </location>
</feature>
<protein>
    <submittedName>
        <fullName evidence="8">LIM zinc-binding domain-containing protein</fullName>
    </submittedName>
</protein>
<dbReference type="Gene3D" id="2.10.110.10">
    <property type="entry name" value="Cysteine Rich Protein"/>
    <property type="match status" value="1"/>
</dbReference>
<feature type="region of interest" description="Disordered" evidence="5">
    <location>
        <begin position="251"/>
        <end position="270"/>
    </location>
</feature>
<dbReference type="GO" id="GO:0046872">
    <property type="term" value="F:metal ion binding"/>
    <property type="evidence" value="ECO:0007669"/>
    <property type="project" value="UniProtKB-KW"/>
</dbReference>
<feature type="region of interest" description="Disordered" evidence="5">
    <location>
        <begin position="874"/>
        <end position="920"/>
    </location>
</feature>
<dbReference type="InterPro" id="IPR001781">
    <property type="entry name" value="Znf_LIM"/>
</dbReference>
<keyword evidence="1 4" id="KW-0479">Metal-binding</keyword>
<accession>A0A915EYW7</accession>
<dbReference type="PANTHER" id="PTHR46767">
    <property type="entry name" value="LIM DOMAIN ONLY PROTEIN 7"/>
    <property type="match status" value="1"/>
</dbReference>
<dbReference type="GO" id="GO:0030155">
    <property type="term" value="P:regulation of cell adhesion"/>
    <property type="evidence" value="ECO:0007669"/>
    <property type="project" value="InterPro"/>
</dbReference>
<dbReference type="AlphaFoldDB" id="A0A915EYW7"/>
<feature type="compositionally biased region" description="Pro residues" evidence="5">
    <location>
        <begin position="398"/>
        <end position="408"/>
    </location>
</feature>
<feature type="region of interest" description="Disordered" evidence="5">
    <location>
        <begin position="207"/>
        <end position="226"/>
    </location>
</feature>
<dbReference type="SMART" id="SM00132">
    <property type="entry name" value="LIM"/>
    <property type="match status" value="1"/>
</dbReference>
<evidence type="ECO:0000256" key="2">
    <source>
        <dbReference type="ARBA" id="ARBA00022833"/>
    </source>
</evidence>
<reference evidence="8" key="1">
    <citation type="submission" date="2022-11" db="UniProtKB">
        <authorList>
            <consortium name="WormBaseParasite"/>
        </authorList>
    </citation>
    <scope>IDENTIFICATION</scope>
</reference>
<dbReference type="Pfam" id="PF00412">
    <property type="entry name" value="LIM"/>
    <property type="match status" value="1"/>
</dbReference>
<feature type="compositionally biased region" description="Polar residues" evidence="5">
    <location>
        <begin position="548"/>
        <end position="562"/>
    </location>
</feature>
<evidence type="ECO:0000256" key="1">
    <source>
        <dbReference type="ARBA" id="ARBA00022723"/>
    </source>
</evidence>
<evidence type="ECO:0000259" key="6">
    <source>
        <dbReference type="PROSITE" id="PS50023"/>
    </source>
</evidence>
<dbReference type="GO" id="GO:0023051">
    <property type="term" value="P:regulation of signaling"/>
    <property type="evidence" value="ECO:0007669"/>
    <property type="project" value="InterPro"/>
</dbReference>
<dbReference type="CDD" id="cd08368">
    <property type="entry name" value="LIM"/>
    <property type="match status" value="1"/>
</dbReference>
<dbReference type="PANTHER" id="PTHR46767:SF2">
    <property type="entry name" value="LIM DOMAIN 7B"/>
    <property type="match status" value="1"/>
</dbReference>
<dbReference type="InterPro" id="IPR029978">
    <property type="entry name" value="LMO-7"/>
</dbReference>
<sequence length="920" mass="102089">NLESWRERRRAAAKALSLELQQHCVVSPQSEVVTKTHTPYLDNNMRDHMRKLKSDLKYTPEKFGESEGSVKRPLPLRIRLMCHSDCVNADYMGMSVVALGDNDGPPFVIQDIVTTTIDTMSESFFKATNLLHIRRSSAPESCGLLDVILADSMADRGHLEVGDELFSVDNLCCSFVADRPILVPKLAKLHQVLERLAKKQRPVEVKVFRNHDSSDRDGARSANPSALKTIPSAADRVSVNPGTANIETKKETLQKSHALSNGSHNSRCDRNEAFNKDISEDRGITLVEIEKVHPVRGVQHFVPSAERVVADYSDPEMVYTTPQVEMASTVVMIKGDVELSHSKSPPELVGVSYTVKPHQCGHSDSTSHKNCPQLLPSVSAVYTNSSEAQSLSSSLEAPTPPPLPPPPLSNCLLSTPSEMSSLIYTISPSPSPMPGPILSRLDRHPSISLLLTPPPPPPPSPPTRGNSATQPLLEQPINFKQDYLQLIPNQRRRSPTEGFSSTHQSCYAQGVINSAPIDLLLTPQQRNAKEDVSGQNASPYCTPFPAKVSNSHDPPRSDTYQILHSRKHRQVLESPDDAQYDSDVSSLDDKVCSKPTPSNYSSRRELKVVEPKVVIHREVYENTSLVASDIDDDDFPQSKQGKALKPANATTAPVLKEHVVEHKEMIEEVDSDRLPNMVCKEQRCTRQEEHEFPEVVASCTKTETLMAEMVTMDTLQSLEEHTDWATPPPPKSFGKFGQVTEVRMREDDQRENTHPTQTDTRLLSSRTLGEPSQNRLRLSSVRAPRVNVIGTWYTCAGCNQQLVPVRNGVNCITGTSDLMIIEQLSLFYHLSCFVCARCGIQLSDGQSETSVRIRNGLIYCYICYHRISKSLSRSKERNEGTKVKESPTQRDRHSSLARSTAKIGQLFNSNSPCQSSEPVV</sequence>
<dbReference type="WBParaSite" id="maker-E.canG7_contigs_5446-snap-gene-0.57-mRNA-1">
    <property type="protein sequence ID" value="maker-E.canG7_contigs_5446-snap-gene-0.57-mRNA-1"/>
    <property type="gene ID" value="EcG7_02288"/>
</dbReference>
<evidence type="ECO:0000256" key="4">
    <source>
        <dbReference type="PROSITE-ProRule" id="PRU00125"/>
    </source>
</evidence>
<keyword evidence="7" id="KW-1185">Reference proteome</keyword>
<feature type="region of interest" description="Disordered" evidence="5">
    <location>
        <begin position="389"/>
        <end position="412"/>
    </location>
</feature>
<feature type="region of interest" description="Disordered" evidence="5">
    <location>
        <begin position="527"/>
        <end position="603"/>
    </location>
</feature>
<evidence type="ECO:0000313" key="8">
    <source>
        <dbReference type="WBParaSite" id="maker-E.canG7_contigs_5446-snap-gene-0.57-mRNA-1"/>
    </source>
</evidence>
<evidence type="ECO:0000256" key="3">
    <source>
        <dbReference type="ARBA" id="ARBA00023038"/>
    </source>
</evidence>
<dbReference type="PROSITE" id="PS50023">
    <property type="entry name" value="LIM_DOMAIN_2"/>
    <property type="match status" value="1"/>
</dbReference>